<feature type="signal peptide" evidence="1">
    <location>
        <begin position="1"/>
        <end position="15"/>
    </location>
</feature>
<accession>A0A6G1IJF4</accession>
<proteinExistence type="predicted"/>
<dbReference type="Pfam" id="PF09792">
    <property type="entry name" value="But2"/>
    <property type="match status" value="1"/>
</dbReference>
<evidence type="ECO:0000256" key="1">
    <source>
        <dbReference type="SAM" id="SignalP"/>
    </source>
</evidence>
<keyword evidence="1" id="KW-0732">Signal</keyword>
<protein>
    <recommendedName>
        <fullName evidence="2">Ubiquitin 3 binding protein But2 C-terminal domain-containing protein</fullName>
    </recommendedName>
</protein>
<evidence type="ECO:0000313" key="3">
    <source>
        <dbReference type="EMBL" id="KAF2678374.1"/>
    </source>
</evidence>
<feature type="domain" description="Ubiquitin 3 binding protein But2 C-terminal" evidence="2">
    <location>
        <begin position="27"/>
        <end position="134"/>
    </location>
</feature>
<gene>
    <name evidence="3" type="ORF">K458DRAFT_435829</name>
</gene>
<dbReference type="AlphaFoldDB" id="A0A6G1IJF4"/>
<sequence length="205" mass="22340">MILSTILLLPLLTDASPLSPRACKTAYPTFTTTLDSTQPNQVSNPQGNNPASFGVHNGTKAIDTIFQFNIPAGSYGCQLELFFDPGYYWIYPYPVSWAPHRADIHTLTLPNSTPLPATLTWNTAPAAGPLFGTTGELPKVPDNSAGIGYKEAVKRVINSATCQSVMAYRLKTAPEVVVGGVQFYQYTPDKGYAQPWGGWRMVYDC</sequence>
<evidence type="ECO:0000259" key="2">
    <source>
        <dbReference type="Pfam" id="PF09792"/>
    </source>
</evidence>
<evidence type="ECO:0000313" key="4">
    <source>
        <dbReference type="Proteomes" id="UP000799291"/>
    </source>
</evidence>
<dbReference type="InterPro" id="IPR018620">
    <property type="entry name" value="Ubiquitin3-bd_protein_But2_C"/>
</dbReference>
<feature type="chain" id="PRO_5026053855" description="Ubiquitin 3 binding protein But2 C-terminal domain-containing protein" evidence="1">
    <location>
        <begin position="16"/>
        <end position="205"/>
    </location>
</feature>
<name>A0A6G1IJF4_9PLEO</name>
<reference evidence="3" key="1">
    <citation type="journal article" date="2020" name="Stud. Mycol.">
        <title>101 Dothideomycetes genomes: a test case for predicting lifestyles and emergence of pathogens.</title>
        <authorList>
            <person name="Haridas S."/>
            <person name="Albert R."/>
            <person name="Binder M."/>
            <person name="Bloem J."/>
            <person name="Labutti K."/>
            <person name="Salamov A."/>
            <person name="Andreopoulos B."/>
            <person name="Baker S."/>
            <person name="Barry K."/>
            <person name="Bills G."/>
            <person name="Bluhm B."/>
            <person name="Cannon C."/>
            <person name="Castanera R."/>
            <person name="Culley D."/>
            <person name="Daum C."/>
            <person name="Ezra D."/>
            <person name="Gonzalez J."/>
            <person name="Henrissat B."/>
            <person name="Kuo A."/>
            <person name="Liang C."/>
            <person name="Lipzen A."/>
            <person name="Lutzoni F."/>
            <person name="Magnuson J."/>
            <person name="Mondo S."/>
            <person name="Nolan M."/>
            <person name="Ohm R."/>
            <person name="Pangilinan J."/>
            <person name="Park H.-J."/>
            <person name="Ramirez L."/>
            <person name="Alfaro M."/>
            <person name="Sun H."/>
            <person name="Tritt A."/>
            <person name="Yoshinaga Y."/>
            <person name="Zwiers L.-H."/>
            <person name="Turgeon B."/>
            <person name="Goodwin S."/>
            <person name="Spatafora J."/>
            <person name="Crous P."/>
            <person name="Grigoriev I."/>
        </authorList>
    </citation>
    <scope>NUCLEOTIDE SEQUENCE</scope>
    <source>
        <strain evidence="3">CBS 122367</strain>
    </source>
</reference>
<keyword evidence="4" id="KW-1185">Reference proteome</keyword>
<dbReference type="EMBL" id="MU005612">
    <property type="protein sequence ID" value="KAF2678374.1"/>
    <property type="molecule type" value="Genomic_DNA"/>
</dbReference>
<dbReference type="Proteomes" id="UP000799291">
    <property type="component" value="Unassembled WGS sequence"/>
</dbReference>
<dbReference type="OrthoDB" id="3790222at2759"/>
<organism evidence="3 4">
    <name type="scientific">Lentithecium fluviatile CBS 122367</name>
    <dbReference type="NCBI Taxonomy" id="1168545"/>
    <lineage>
        <taxon>Eukaryota</taxon>
        <taxon>Fungi</taxon>
        <taxon>Dikarya</taxon>
        <taxon>Ascomycota</taxon>
        <taxon>Pezizomycotina</taxon>
        <taxon>Dothideomycetes</taxon>
        <taxon>Pleosporomycetidae</taxon>
        <taxon>Pleosporales</taxon>
        <taxon>Massarineae</taxon>
        <taxon>Lentitheciaceae</taxon>
        <taxon>Lentithecium</taxon>
    </lineage>
</organism>